<sequence length="105" mass="11979">MKPSNRPGGENQSQFLTLRSTAWAMIECKWTSIGKRKSIARKRNAHKSWDIRKDKEEIISSHDLKTERLANMPLSQPKTPVVSIPSHVPQPKKRLPSMPPKLGKK</sequence>
<gene>
    <name evidence="2" type="ORF">MPH_00955</name>
</gene>
<reference evidence="2 3" key="1">
    <citation type="journal article" date="2012" name="BMC Genomics">
        <title>Tools to kill: Genome of one of the most destructive plant pathogenic fungi Macrophomina phaseolina.</title>
        <authorList>
            <person name="Islam M.S."/>
            <person name="Haque M.S."/>
            <person name="Islam M.M."/>
            <person name="Emdad E.M."/>
            <person name="Halim A."/>
            <person name="Hossen Q.M.M."/>
            <person name="Hossain M.Z."/>
            <person name="Ahmed B."/>
            <person name="Rahim S."/>
            <person name="Rahman M.S."/>
            <person name="Alam M.M."/>
            <person name="Hou S."/>
            <person name="Wan X."/>
            <person name="Saito J.A."/>
            <person name="Alam M."/>
        </authorList>
    </citation>
    <scope>NUCLEOTIDE SEQUENCE [LARGE SCALE GENOMIC DNA]</scope>
    <source>
        <strain evidence="2 3">MS6</strain>
    </source>
</reference>
<feature type="region of interest" description="Disordered" evidence="1">
    <location>
        <begin position="72"/>
        <end position="105"/>
    </location>
</feature>
<dbReference type="VEuPathDB" id="FungiDB:MPH_00955"/>
<comment type="caution">
    <text evidence="2">The sequence shown here is derived from an EMBL/GenBank/DDBJ whole genome shotgun (WGS) entry which is preliminary data.</text>
</comment>
<accession>K2SYP5</accession>
<dbReference type="InParanoid" id="K2SYP5"/>
<dbReference type="EMBL" id="AHHD01000039">
    <property type="protein sequence ID" value="EKG21735.1"/>
    <property type="molecule type" value="Genomic_DNA"/>
</dbReference>
<proteinExistence type="predicted"/>
<organism evidence="2 3">
    <name type="scientific">Macrophomina phaseolina (strain MS6)</name>
    <name type="common">Charcoal rot fungus</name>
    <dbReference type="NCBI Taxonomy" id="1126212"/>
    <lineage>
        <taxon>Eukaryota</taxon>
        <taxon>Fungi</taxon>
        <taxon>Dikarya</taxon>
        <taxon>Ascomycota</taxon>
        <taxon>Pezizomycotina</taxon>
        <taxon>Dothideomycetes</taxon>
        <taxon>Dothideomycetes incertae sedis</taxon>
        <taxon>Botryosphaeriales</taxon>
        <taxon>Botryosphaeriaceae</taxon>
        <taxon>Macrophomina</taxon>
    </lineage>
</organism>
<protein>
    <submittedName>
        <fullName evidence="2">Uncharacterized protein</fullName>
    </submittedName>
</protein>
<evidence type="ECO:0000313" key="2">
    <source>
        <dbReference type="EMBL" id="EKG21735.1"/>
    </source>
</evidence>
<evidence type="ECO:0000313" key="3">
    <source>
        <dbReference type="Proteomes" id="UP000007129"/>
    </source>
</evidence>
<evidence type="ECO:0000256" key="1">
    <source>
        <dbReference type="SAM" id="MobiDB-lite"/>
    </source>
</evidence>
<name>K2SYP5_MACPH</name>
<dbReference type="AlphaFoldDB" id="K2SYP5"/>
<dbReference type="HOGENOM" id="CLU_2237099_0_0_1"/>
<dbReference type="Proteomes" id="UP000007129">
    <property type="component" value="Unassembled WGS sequence"/>
</dbReference>